<evidence type="ECO:0000256" key="5">
    <source>
        <dbReference type="SAM" id="Coils"/>
    </source>
</evidence>
<accession>A0AA40KRA1</accession>
<evidence type="ECO:0000256" key="1">
    <source>
        <dbReference type="ARBA" id="ARBA00022723"/>
    </source>
</evidence>
<feature type="coiled-coil region" evidence="5">
    <location>
        <begin position="230"/>
        <end position="258"/>
    </location>
</feature>
<evidence type="ECO:0000256" key="4">
    <source>
        <dbReference type="PROSITE-ProRule" id="PRU00091"/>
    </source>
</evidence>
<keyword evidence="3" id="KW-0862">Zinc</keyword>
<comment type="caution">
    <text evidence="8">The sequence shown here is derived from an EMBL/GenBank/DDBJ whole genome shotgun (WGS) entry which is preliminary data.</text>
</comment>
<reference evidence="8" key="1">
    <citation type="submission" date="2021-10" db="EMBL/GenBank/DDBJ databases">
        <title>Melipona bicolor Genome sequencing and assembly.</title>
        <authorList>
            <person name="Araujo N.S."/>
            <person name="Arias M.C."/>
        </authorList>
    </citation>
    <scope>NUCLEOTIDE SEQUENCE</scope>
    <source>
        <strain evidence="8">USP_2M_L1-L4_2017</strain>
        <tissue evidence="8">Whole body</tissue>
    </source>
</reference>
<organism evidence="8 9">
    <name type="scientific">Melipona bicolor</name>
    <dbReference type="NCBI Taxonomy" id="60889"/>
    <lineage>
        <taxon>Eukaryota</taxon>
        <taxon>Metazoa</taxon>
        <taxon>Ecdysozoa</taxon>
        <taxon>Arthropoda</taxon>
        <taxon>Hexapoda</taxon>
        <taxon>Insecta</taxon>
        <taxon>Pterygota</taxon>
        <taxon>Neoptera</taxon>
        <taxon>Endopterygota</taxon>
        <taxon>Hymenoptera</taxon>
        <taxon>Apocrita</taxon>
        <taxon>Aculeata</taxon>
        <taxon>Apoidea</taxon>
        <taxon>Anthophila</taxon>
        <taxon>Apidae</taxon>
        <taxon>Melipona</taxon>
    </lineage>
</organism>
<dbReference type="Gene3D" id="3.30.40.10">
    <property type="entry name" value="Zinc/RING finger domain, C3HC4 (zinc finger)"/>
    <property type="match status" value="1"/>
</dbReference>
<dbReference type="GO" id="GO:0032154">
    <property type="term" value="C:cleavage furrow"/>
    <property type="evidence" value="ECO:0007669"/>
    <property type="project" value="TreeGrafter"/>
</dbReference>
<keyword evidence="5" id="KW-0175">Coiled coil</keyword>
<protein>
    <recommendedName>
        <fullName evidence="7">FYVE-type domain-containing protein</fullName>
    </recommendedName>
</protein>
<evidence type="ECO:0000256" key="2">
    <source>
        <dbReference type="ARBA" id="ARBA00022771"/>
    </source>
</evidence>
<dbReference type="PANTHER" id="PTHR46603">
    <property type="entry name" value="ABSCISSION/NOCUT CHECKPOINT REGULATOR"/>
    <property type="match status" value="1"/>
</dbReference>
<proteinExistence type="predicted"/>
<dbReference type="PROSITE" id="PS50178">
    <property type="entry name" value="ZF_FYVE"/>
    <property type="match status" value="1"/>
</dbReference>
<dbReference type="GO" id="GO:0030496">
    <property type="term" value="C:midbody"/>
    <property type="evidence" value="ECO:0007669"/>
    <property type="project" value="TreeGrafter"/>
</dbReference>
<evidence type="ECO:0000259" key="7">
    <source>
        <dbReference type="PROSITE" id="PS50178"/>
    </source>
</evidence>
<keyword evidence="1" id="KW-0479">Metal-binding</keyword>
<gene>
    <name evidence="8" type="ORF">K0M31_019577</name>
</gene>
<dbReference type="AlphaFoldDB" id="A0AA40KRA1"/>
<dbReference type="PANTHER" id="PTHR46603:SF1">
    <property type="entry name" value="ABSCISSION_NOCUT CHECKPOINT REGULATOR"/>
    <property type="match status" value="1"/>
</dbReference>
<dbReference type="SUPFAM" id="SSF57903">
    <property type="entry name" value="FYVE/PHD zinc finger"/>
    <property type="match status" value="1"/>
</dbReference>
<evidence type="ECO:0000256" key="3">
    <source>
        <dbReference type="ARBA" id="ARBA00022833"/>
    </source>
</evidence>
<dbReference type="EMBL" id="JAHYIQ010000008">
    <property type="protein sequence ID" value="KAK1129871.1"/>
    <property type="molecule type" value="Genomic_DNA"/>
</dbReference>
<feature type="domain" description="FYVE-type" evidence="7">
    <location>
        <begin position="1"/>
        <end position="54"/>
    </location>
</feature>
<dbReference type="GO" id="GO:0009838">
    <property type="term" value="P:abscission"/>
    <property type="evidence" value="ECO:0007669"/>
    <property type="project" value="TreeGrafter"/>
</dbReference>
<dbReference type="Proteomes" id="UP001177670">
    <property type="component" value="Unassembled WGS sequence"/>
</dbReference>
<evidence type="ECO:0000313" key="9">
    <source>
        <dbReference type="Proteomes" id="UP001177670"/>
    </source>
</evidence>
<dbReference type="GO" id="GO:0032266">
    <property type="term" value="F:phosphatidylinositol-3-phosphate binding"/>
    <property type="evidence" value="ECO:0007669"/>
    <property type="project" value="TreeGrafter"/>
</dbReference>
<dbReference type="GO" id="GO:0008270">
    <property type="term" value="F:zinc ion binding"/>
    <property type="evidence" value="ECO:0007669"/>
    <property type="project" value="UniProtKB-KW"/>
</dbReference>
<dbReference type="GO" id="GO:0005813">
    <property type="term" value="C:centrosome"/>
    <property type="evidence" value="ECO:0007669"/>
    <property type="project" value="TreeGrafter"/>
</dbReference>
<feature type="region of interest" description="Disordered" evidence="6">
    <location>
        <begin position="200"/>
        <end position="222"/>
    </location>
</feature>
<evidence type="ECO:0000313" key="8">
    <source>
        <dbReference type="EMBL" id="KAK1129871.1"/>
    </source>
</evidence>
<dbReference type="GO" id="GO:0044878">
    <property type="term" value="P:mitotic cytokinesis checkpoint signaling"/>
    <property type="evidence" value="ECO:0007669"/>
    <property type="project" value="TreeGrafter"/>
</dbReference>
<keyword evidence="9" id="KW-1185">Reference proteome</keyword>
<sequence length="316" mass="36550">MSCSICQAKFSFFTREVACPGCGFSCCSKCLKYKYNIPDKGVKKICGRCFNKHNFTSKSSSNNSIEMDEHDKPMAEVDITKKLESLENPAKPPIIMYKHTNHWDRFKTGLEPADQEIVERLRKLKEKDKTTALSVDEIRRRLALLKDEDPDVRQRTINIHQVDTRTDQQKTDDLIQEYLKQLELSSSSDSVSEIQARLKSLQGISDKPREHSANDDDDDEKQVTKKLIAKALAEAELEKKYEENADELEEMEIEEAKRTDDEDEEPSCVMCEQTEDLQRCIGCHGDLYCPVCFEDNHDEFELKMHKKEPATKRNQR</sequence>
<keyword evidence="2 4" id="KW-0863">Zinc-finger</keyword>
<dbReference type="InterPro" id="IPR013083">
    <property type="entry name" value="Znf_RING/FYVE/PHD"/>
</dbReference>
<evidence type="ECO:0000256" key="6">
    <source>
        <dbReference type="SAM" id="MobiDB-lite"/>
    </source>
</evidence>
<dbReference type="InterPro" id="IPR017455">
    <property type="entry name" value="Znf_FYVE-rel"/>
</dbReference>
<dbReference type="SUPFAM" id="SSF57845">
    <property type="entry name" value="B-box zinc-binding domain"/>
    <property type="match status" value="1"/>
</dbReference>
<dbReference type="CDD" id="cd00065">
    <property type="entry name" value="FYVE_like_SF"/>
    <property type="match status" value="1"/>
</dbReference>
<dbReference type="InterPro" id="IPR011011">
    <property type="entry name" value="Znf_FYVE_PHD"/>
</dbReference>
<name>A0AA40KRA1_9HYME</name>